<feature type="transmembrane region" description="Helical" evidence="2">
    <location>
        <begin position="103"/>
        <end position="130"/>
    </location>
</feature>
<feature type="transmembrane region" description="Helical" evidence="2">
    <location>
        <begin position="69"/>
        <end position="91"/>
    </location>
</feature>
<reference evidence="4" key="1">
    <citation type="journal article" date="2022" name="Cell">
        <title>Repeat-based holocentromeres influence genome architecture and karyotype evolution.</title>
        <authorList>
            <person name="Hofstatter P.G."/>
            <person name="Thangavel G."/>
            <person name="Lux T."/>
            <person name="Neumann P."/>
            <person name="Vondrak T."/>
            <person name="Novak P."/>
            <person name="Zhang M."/>
            <person name="Costa L."/>
            <person name="Castellani M."/>
            <person name="Scott A."/>
            <person name="Toegelov H."/>
            <person name="Fuchs J."/>
            <person name="Mata-Sucre Y."/>
            <person name="Dias Y."/>
            <person name="Vanzela A.L.L."/>
            <person name="Huettel B."/>
            <person name="Almeida C.C.S."/>
            <person name="Simkova H."/>
            <person name="Souza G."/>
            <person name="Pedrosa-Harand A."/>
            <person name="Macas J."/>
            <person name="Mayer K.F.X."/>
            <person name="Houben A."/>
            <person name="Marques A."/>
        </authorList>
    </citation>
    <scope>NUCLEOTIDE SEQUENCE</scope>
    <source>
        <strain evidence="4">RhyBre1mFocal</strain>
    </source>
</reference>
<dbReference type="EMBL" id="JAMQYH010000208">
    <property type="protein sequence ID" value="KAJ1683469.1"/>
    <property type="molecule type" value="Genomic_DNA"/>
</dbReference>
<dbReference type="InterPro" id="IPR003010">
    <property type="entry name" value="C-N_Hydrolase"/>
</dbReference>
<dbReference type="GO" id="GO:0016810">
    <property type="term" value="F:hydrolase activity, acting on carbon-nitrogen (but not peptide) bonds"/>
    <property type="evidence" value="ECO:0007669"/>
    <property type="project" value="UniProtKB-ARBA"/>
</dbReference>
<accession>A0A9P9Z6X7</accession>
<dbReference type="InterPro" id="IPR046291">
    <property type="entry name" value="DUF6328"/>
</dbReference>
<feature type="region of interest" description="Disordered" evidence="1">
    <location>
        <begin position="1"/>
        <end position="26"/>
    </location>
</feature>
<dbReference type="PANTHER" id="PTHR23088">
    <property type="entry name" value="NITRILASE-RELATED"/>
    <property type="match status" value="1"/>
</dbReference>
<dbReference type="InterPro" id="IPR036526">
    <property type="entry name" value="C-N_Hydrolase_sf"/>
</dbReference>
<feature type="compositionally biased region" description="Basic and acidic residues" evidence="1">
    <location>
        <begin position="8"/>
        <end position="26"/>
    </location>
</feature>
<dbReference type="PROSITE" id="PS01227">
    <property type="entry name" value="UPF0012"/>
    <property type="match status" value="1"/>
</dbReference>
<evidence type="ECO:0000313" key="4">
    <source>
        <dbReference type="EMBL" id="KAJ1683469.1"/>
    </source>
</evidence>
<dbReference type="PANTHER" id="PTHR23088:SF27">
    <property type="entry name" value="DEAMINATED GLUTATHIONE AMIDASE"/>
    <property type="match status" value="1"/>
</dbReference>
<feature type="transmembrane region" description="Helical" evidence="2">
    <location>
        <begin position="136"/>
        <end position="157"/>
    </location>
</feature>
<evidence type="ECO:0000313" key="5">
    <source>
        <dbReference type="Proteomes" id="UP001151287"/>
    </source>
</evidence>
<protein>
    <recommendedName>
        <fullName evidence="3">CN hydrolase domain-containing protein</fullName>
    </recommendedName>
</protein>
<evidence type="ECO:0000256" key="2">
    <source>
        <dbReference type="SAM" id="Phobius"/>
    </source>
</evidence>
<feature type="transmembrane region" description="Helical" evidence="2">
    <location>
        <begin position="45"/>
        <end position="63"/>
    </location>
</feature>
<dbReference type="InterPro" id="IPR001110">
    <property type="entry name" value="UPF0012_CS"/>
</dbReference>
<dbReference type="OrthoDB" id="10250282at2759"/>
<dbReference type="Gene3D" id="3.60.110.10">
    <property type="entry name" value="Carbon-nitrogen hydrolase"/>
    <property type="match status" value="1"/>
</dbReference>
<keyword evidence="2" id="KW-0472">Membrane</keyword>
<dbReference type="Proteomes" id="UP001151287">
    <property type="component" value="Unassembled WGS sequence"/>
</dbReference>
<dbReference type="SUPFAM" id="SSF56317">
    <property type="entry name" value="Carbon-nitrogen hydrolase"/>
    <property type="match status" value="1"/>
</dbReference>
<organism evidence="4 5">
    <name type="scientific">Rhynchospora breviuscula</name>
    <dbReference type="NCBI Taxonomy" id="2022672"/>
    <lineage>
        <taxon>Eukaryota</taxon>
        <taxon>Viridiplantae</taxon>
        <taxon>Streptophyta</taxon>
        <taxon>Embryophyta</taxon>
        <taxon>Tracheophyta</taxon>
        <taxon>Spermatophyta</taxon>
        <taxon>Magnoliopsida</taxon>
        <taxon>Liliopsida</taxon>
        <taxon>Poales</taxon>
        <taxon>Cyperaceae</taxon>
        <taxon>Cyperoideae</taxon>
        <taxon>Rhynchosporeae</taxon>
        <taxon>Rhynchospora</taxon>
    </lineage>
</organism>
<sequence>MTYGGAPEMRDDQVDGRDETPTERADRNWSEMLQELRVLQTGTQILTGFLLALAFQPAFAQLTPGQRTLYLFLVVMAALSAIIALAPVALHRALFRRRVKPRVVVYGHFALVAALATVSVLLVGVVAFVFDVVLDIGAAWVVVAALAALILAGWVFAPTADRAANVDAIVALAERAAARGARVILFPEYSSYFVDPFDASLAAHAETIDGPFVQALTALADRLDVHVVAGLIERGGDGARVRNTVVAVDGSGVVALSRKLHLYDAFGQRESDWVEPGEIAEPELFEVDGTRFGLMTCYDLRFPEVARTLVDAGADGILVAAEWVRGPLKEHHWRTLLHARAIENTVAVAAADHPPPLGVGASMIVDAQGVEVAAVGTTTDVAVAHLDGSDIERVRRINPALRLRRFSVVPRS</sequence>
<proteinExistence type="predicted"/>
<comment type="caution">
    <text evidence="4">The sequence shown here is derived from an EMBL/GenBank/DDBJ whole genome shotgun (WGS) entry which is preliminary data.</text>
</comment>
<keyword evidence="2" id="KW-1133">Transmembrane helix</keyword>
<dbReference type="AlphaFoldDB" id="A0A9P9Z6X7"/>
<gene>
    <name evidence="4" type="ORF">LUZ63_021310</name>
</gene>
<feature type="domain" description="CN hydrolase" evidence="3">
    <location>
        <begin position="141"/>
        <end position="388"/>
    </location>
</feature>
<dbReference type="Pfam" id="PF19853">
    <property type="entry name" value="DUF6328"/>
    <property type="match status" value="1"/>
</dbReference>
<keyword evidence="5" id="KW-1185">Reference proteome</keyword>
<name>A0A9P9Z6X7_9POAL</name>
<dbReference type="CDD" id="cd07581">
    <property type="entry name" value="nitrilase_3"/>
    <property type="match status" value="1"/>
</dbReference>
<dbReference type="PROSITE" id="PS50263">
    <property type="entry name" value="CN_HYDROLASE"/>
    <property type="match status" value="1"/>
</dbReference>
<keyword evidence="2" id="KW-0812">Transmembrane</keyword>
<evidence type="ECO:0000259" key="3">
    <source>
        <dbReference type="PROSITE" id="PS50263"/>
    </source>
</evidence>
<evidence type="ECO:0000256" key="1">
    <source>
        <dbReference type="SAM" id="MobiDB-lite"/>
    </source>
</evidence>